<sequence>MKAGGAVEGGEVTKVPGGNRVIAIIDLILRIMAIFGTLASAVAMGTTDETLPFITQFIRFKAQYDDIPTFRVFVIVNATVCGYLVLSLAISTFHILRSRAAKTRAVLIFLDSIMLAAVTAVASAAAAIVYLAHNGNASANWSAICQQFQNFCERISGSLIGSFGAALIFILLIILSAIALCRL</sequence>
<protein>
    <recommendedName>
        <fullName evidence="7">CASP-like protein</fullName>
    </recommendedName>
</protein>
<feature type="transmembrane region" description="Helical" evidence="7">
    <location>
        <begin position="108"/>
        <end position="132"/>
    </location>
</feature>
<feature type="domain" description="Casparian strip membrane protein" evidence="8">
    <location>
        <begin position="20"/>
        <end position="167"/>
    </location>
</feature>
<evidence type="ECO:0000259" key="8">
    <source>
        <dbReference type="Pfam" id="PF04535"/>
    </source>
</evidence>
<evidence type="ECO:0000256" key="6">
    <source>
        <dbReference type="ARBA" id="ARBA00023136"/>
    </source>
</evidence>
<evidence type="ECO:0000313" key="10">
    <source>
        <dbReference type="Proteomes" id="UP000594638"/>
    </source>
</evidence>
<dbReference type="InterPro" id="IPR006459">
    <property type="entry name" value="CASP/CASPL"/>
</dbReference>
<dbReference type="GO" id="GO:0005886">
    <property type="term" value="C:plasma membrane"/>
    <property type="evidence" value="ECO:0007669"/>
    <property type="project" value="UniProtKB-SubCell"/>
</dbReference>
<dbReference type="PANTHER" id="PTHR36488:SF12">
    <property type="entry name" value="CASP-LIKE PROTEIN"/>
    <property type="match status" value="1"/>
</dbReference>
<evidence type="ECO:0000256" key="4">
    <source>
        <dbReference type="ARBA" id="ARBA00022692"/>
    </source>
</evidence>
<keyword evidence="5 7" id="KW-1133">Transmembrane helix</keyword>
<dbReference type="PANTHER" id="PTHR36488">
    <property type="entry name" value="CASP-LIKE PROTEIN 1U1"/>
    <property type="match status" value="1"/>
</dbReference>
<evidence type="ECO:0000256" key="1">
    <source>
        <dbReference type="ARBA" id="ARBA00004651"/>
    </source>
</evidence>
<comment type="similarity">
    <text evidence="2 7">Belongs to the Casparian strip membrane proteins (CASP) family.</text>
</comment>
<reference evidence="9 10" key="1">
    <citation type="submission" date="2019-12" db="EMBL/GenBank/DDBJ databases">
        <authorList>
            <person name="Alioto T."/>
            <person name="Alioto T."/>
            <person name="Gomez Garrido J."/>
        </authorList>
    </citation>
    <scope>NUCLEOTIDE SEQUENCE [LARGE SCALE GENOMIC DNA]</scope>
</reference>
<name>A0A8S0QD60_OLEEU</name>
<comment type="subunit">
    <text evidence="7">Homodimer and heterodimers.</text>
</comment>
<dbReference type="Proteomes" id="UP000594638">
    <property type="component" value="Unassembled WGS sequence"/>
</dbReference>
<keyword evidence="10" id="KW-1185">Reference proteome</keyword>
<dbReference type="InterPro" id="IPR006702">
    <property type="entry name" value="CASP_dom"/>
</dbReference>
<dbReference type="Gramene" id="OE9A037157T1">
    <property type="protein sequence ID" value="OE9A037157C1"/>
    <property type="gene ID" value="OE9A037157"/>
</dbReference>
<feature type="transmembrane region" description="Helical" evidence="7">
    <location>
        <begin position="159"/>
        <end position="181"/>
    </location>
</feature>
<keyword evidence="3 7" id="KW-1003">Cell membrane</keyword>
<organism evidence="9 10">
    <name type="scientific">Olea europaea subsp. europaea</name>
    <dbReference type="NCBI Taxonomy" id="158383"/>
    <lineage>
        <taxon>Eukaryota</taxon>
        <taxon>Viridiplantae</taxon>
        <taxon>Streptophyta</taxon>
        <taxon>Embryophyta</taxon>
        <taxon>Tracheophyta</taxon>
        <taxon>Spermatophyta</taxon>
        <taxon>Magnoliopsida</taxon>
        <taxon>eudicotyledons</taxon>
        <taxon>Gunneridae</taxon>
        <taxon>Pentapetalae</taxon>
        <taxon>asterids</taxon>
        <taxon>lamiids</taxon>
        <taxon>Lamiales</taxon>
        <taxon>Oleaceae</taxon>
        <taxon>Oleeae</taxon>
        <taxon>Olea</taxon>
    </lineage>
</organism>
<feature type="transmembrane region" description="Helical" evidence="7">
    <location>
        <begin position="72"/>
        <end position="96"/>
    </location>
</feature>
<dbReference type="EMBL" id="CACTIH010001807">
    <property type="protein sequence ID" value="CAA2963066.1"/>
    <property type="molecule type" value="Genomic_DNA"/>
</dbReference>
<dbReference type="NCBIfam" id="TIGR01569">
    <property type="entry name" value="A_tha_TIGR01569"/>
    <property type="match status" value="1"/>
</dbReference>
<accession>A0A8S0QD60</accession>
<keyword evidence="4 7" id="KW-0812">Transmembrane</keyword>
<dbReference type="OrthoDB" id="753675at2759"/>
<evidence type="ECO:0000256" key="2">
    <source>
        <dbReference type="ARBA" id="ARBA00007651"/>
    </source>
</evidence>
<proteinExistence type="inferred from homology"/>
<evidence type="ECO:0000313" key="9">
    <source>
        <dbReference type="EMBL" id="CAA2963066.1"/>
    </source>
</evidence>
<evidence type="ECO:0000256" key="7">
    <source>
        <dbReference type="RuleBase" id="RU361233"/>
    </source>
</evidence>
<keyword evidence="6 7" id="KW-0472">Membrane</keyword>
<comment type="subcellular location">
    <subcellularLocation>
        <location evidence="1 7">Cell membrane</location>
        <topology evidence="1 7">Multi-pass membrane protein</topology>
    </subcellularLocation>
</comment>
<evidence type="ECO:0000256" key="5">
    <source>
        <dbReference type="ARBA" id="ARBA00022989"/>
    </source>
</evidence>
<comment type="caution">
    <text evidence="9">The sequence shown here is derived from an EMBL/GenBank/DDBJ whole genome shotgun (WGS) entry which is preliminary data.</text>
</comment>
<evidence type="ECO:0000256" key="3">
    <source>
        <dbReference type="ARBA" id="ARBA00022475"/>
    </source>
</evidence>
<feature type="transmembrane region" description="Helical" evidence="7">
    <location>
        <begin position="21"/>
        <end position="43"/>
    </location>
</feature>
<dbReference type="Pfam" id="PF04535">
    <property type="entry name" value="CASP_dom"/>
    <property type="match status" value="1"/>
</dbReference>
<dbReference type="InterPro" id="IPR044173">
    <property type="entry name" value="CASPL"/>
</dbReference>
<gene>
    <name evidence="9" type="ORF">OLEA9_A037157</name>
</gene>
<dbReference type="AlphaFoldDB" id="A0A8S0QD60"/>